<dbReference type="Proteomes" id="UP001500037">
    <property type="component" value="Unassembled WGS sequence"/>
</dbReference>
<dbReference type="InterPro" id="IPR000792">
    <property type="entry name" value="Tscrpt_reg_LuxR_C"/>
</dbReference>
<dbReference type="SMART" id="SM00421">
    <property type="entry name" value="HTH_LUXR"/>
    <property type="match status" value="1"/>
</dbReference>
<feature type="compositionally biased region" description="Basic and acidic residues" evidence="4">
    <location>
        <begin position="27"/>
        <end position="44"/>
    </location>
</feature>
<comment type="caution">
    <text evidence="7">The sequence shown here is derived from an EMBL/GenBank/DDBJ whole genome shotgun (WGS) entry which is preliminary data.</text>
</comment>
<dbReference type="InterPro" id="IPR016032">
    <property type="entry name" value="Sig_transdc_resp-reg_C-effctor"/>
</dbReference>
<dbReference type="InterPro" id="IPR011006">
    <property type="entry name" value="CheY-like_superfamily"/>
</dbReference>
<dbReference type="PROSITE" id="PS50110">
    <property type="entry name" value="RESPONSE_REGULATORY"/>
    <property type="match status" value="1"/>
</dbReference>
<dbReference type="CDD" id="cd06170">
    <property type="entry name" value="LuxR_C_like"/>
    <property type="match status" value="1"/>
</dbReference>
<dbReference type="PROSITE" id="PS00622">
    <property type="entry name" value="HTH_LUXR_1"/>
    <property type="match status" value="1"/>
</dbReference>
<evidence type="ECO:0000313" key="8">
    <source>
        <dbReference type="Proteomes" id="UP001500037"/>
    </source>
</evidence>
<evidence type="ECO:0000259" key="5">
    <source>
        <dbReference type="PROSITE" id="PS50043"/>
    </source>
</evidence>
<name>A0ABN1VZT7_9ACTN</name>
<keyword evidence="1 3" id="KW-0597">Phosphoprotein</keyword>
<proteinExistence type="predicted"/>
<feature type="modified residue" description="4-aspartylphosphate" evidence="3">
    <location>
        <position position="105"/>
    </location>
</feature>
<dbReference type="SUPFAM" id="SSF46894">
    <property type="entry name" value="C-terminal effector domain of the bipartite response regulators"/>
    <property type="match status" value="1"/>
</dbReference>
<gene>
    <name evidence="7" type="ORF">GCM10009665_18950</name>
</gene>
<evidence type="ECO:0000256" key="1">
    <source>
        <dbReference type="ARBA" id="ARBA00022553"/>
    </source>
</evidence>
<evidence type="ECO:0000256" key="4">
    <source>
        <dbReference type="SAM" id="MobiDB-lite"/>
    </source>
</evidence>
<feature type="domain" description="HTH luxR-type" evidence="5">
    <location>
        <begin position="195"/>
        <end position="260"/>
    </location>
</feature>
<dbReference type="CDD" id="cd17535">
    <property type="entry name" value="REC_NarL-like"/>
    <property type="match status" value="1"/>
</dbReference>
<feature type="region of interest" description="Disordered" evidence="4">
    <location>
        <begin position="16"/>
        <end position="44"/>
    </location>
</feature>
<dbReference type="EMBL" id="BAAALF010000022">
    <property type="protein sequence ID" value="GAA1228716.1"/>
    <property type="molecule type" value="Genomic_DNA"/>
</dbReference>
<dbReference type="Gene3D" id="3.40.50.2300">
    <property type="match status" value="1"/>
</dbReference>
<dbReference type="SUPFAM" id="SSF52172">
    <property type="entry name" value="CheY-like"/>
    <property type="match status" value="1"/>
</dbReference>
<dbReference type="InterPro" id="IPR039420">
    <property type="entry name" value="WalR-like"/>
</dbReference>
<accession>A0ABN1VZT7</accession>
<dbReference type="InterPro" id="IPR058245">
    <property type="entry name" value="NreC/VraR/RcsB-like_REC"/>
</dbReference>
<dbReference type="Pfam" id="PF00196">
    <property type="entry name" value="GerE"/>
    <property type="match status" value="1"/>
</dbReference>
<protein>
    <submittedName>
        <fullName evidence="7">Response regulator transcription factor</fullName>
    </submittedName>
</protein>
<sequence>MEALFLEEKHVSQKASIKGLLRPLPSETDRQRERAGRRPDRDLPSVHRVQATLTVLLADAQPAIRHGVRSMLERSADIQVVGEAATTDEAVAETSRCRPDVVVVDPLMDEPGGARVITQVLRVAPETGVLVFSSVDDDKAITSAIHAGARGYLIKRAGADQILRGIQAVAAGEGIVDRAIADRLSALIRPAAVQRGYPFPQLSNRERDVLECIAAGKSNTTIARELALASKTISNRVSAIFGKLGVADRAQAIVLARDAGLGNG</sequence>
<reference evidence="7 8" key="1">
    <citation type="journal article" date="2019" name="Int. J. Syst. Evol. Microbiol.">
        <title>The Global Catalogue of Microorganisms (GCM) 10K type strain sequencing project: providing services to taxonomists for standard genome sequencing and annotation.</title>
        <authorList>
            <consortium name="The Broad Institute Genomics Platform"/>
            <consortium name="The Broad Institute Genome Sequencing Center for Infectious Disease"/>
            <person name="Wu L."/>
            <person name="Ma J."/>
        </authorList>
    </citation>
    <scope>NUCLEOTIDE SEQUENCE [LARGE SCALE GENOMIC DNA]</scope>
    <source>
        <strain evidence="7 8">JCM 13004</strain>
    </source>
</reference>
<dbReference type="Pfam" id="PF00072">
    <property type="entry name" value="Response_reg"/>
    <property type="match status" value="1"/>
</dbReference>
<dbReference type="PROSITE" id="PS50043">
    <property type="entry name" value="HTH_LUXR_2"/>
    <property type="match status" value="1"/>
</dbReference>
<evidence type="ECO:0000313" key="7">
    <source>
        <dbReference type="EMBL" id="GAA1228716.1"/>
    </source>
</evidence>
<evidence type="ECO:0000259" key="6">
    <source>
        <dbReference type="PROSITE" id="PS50110"/>
    </source>
</evidence>
<feature type="domain" description="Response regulatory" evidence="6">
    <location>
        <begin position="54"/>
        <end position="170"/>
    </location>
</feature>
<evidence type="ECO:0000256" key="2">
    <source>
        <dbReference type="ARBA" id="ARBA00023125"/>
    </source>
</evidence>
<keyword evidence="2" id="KW-0238">DNA-binding</keyword>
<dbReference type="SMART" id="SM00448">
    <property type="entry name" value="REC"/>
    <property type="match status" value="1"/>
</dbReference>
<keyword evidence="8" id="KW-1185">Reference proteome</keyword>
<evidence type="ECO:0000256" key="3">
    <source>
        <dbReference type="PROSITE-ProRule" id="PRU00169"/>
    </source>
</evidence>
<dbReference type="PRINTS" id="PR00038">
    <property type="entry name" value="HTHLUXR"/>
</dbReference>
<dbReference type="PANTHER" id="PTHR43214">
    <property type="entry name" value="TWO-COMPONENT RESPONSE REGULATOR"/>
    <property type="match status" value="1"/>
</dbReference>
<dbReference type="InterPro" id="IPR001789">
    <property type="entry name" value="Sig_transdc_resp-reg_receiver"/>
</dbReference>
<organism evidence="7 8">
    <name type="scientific">Kitasatospora nipponensis</name>
    <dbReference type="NCBI Taxonomy" id="258049"/>
    <lineage>
        <taxon>Bacteria</taxon>
        <taxon>Bacillati</taxon>
        <taxon>Actinomycetota</taxon>
        <taxon>Actinomycetes</taxon>
        <taxon>Kitasatosporales</taxon>
        <taxon>Streptomycetaceae</taxon>
        <taxon>Kitasatospora</taxon>
    </lineage>
</organism>
<dbReference type="PANTHER" id="PTHR43214:SF43">
    <property type="entry name" value="TWO-COMPONENT RESPONSE REGULATOR"/>
    <property type="match status" value="1"/>
</dbReference>